<comment type="caution">
    <text evidence="2">The sequence shown here is derived from an EMBL/GenBank/DDBJ whole genome shotgun (WGS) entry which is preliminary data.</text>
</comment>
<gene>
    <name evidence="2" type="ORF">ACFSKV_08890</name>
</gene>
<organism evidence="2 3">
    <name type="scientific">Shivajiella indica</name>
    <dbReference type="NCBI Taxonomy" id="872115"/>
    <lineage>
        <taxon>Bacteria</taxon>
        <taxon>Pseudomonadati</taxon>
        <taxon>Bacteroidota</taxon>
        <taxon>Cytophagia</taxon>
        <taxon>Cytophagales</taxon>
        <taxon>Cyclobacteriaceae</taxon>
        <taxon>Shivajiella</taxon>
    </lineage>
</organism>
<protein>
    <submittedName>
        <fullName evidence="2">DUF1080 domain-containing protein</fullName>
    </submittedName>
</protein>
<sequence>MEINISLKNYTLGRGNKLLLIFIFIGNIVFGQKFQVPDGFETIFNGKDLDGWHLSKTNHHGTKGNFYVEEGALIMKQYPYGQGGIILTDKKYRDFELYLEFKGHPGTNGGIFLRSSESGSAYQLELAGDGESGTGDFFGEMLRTTFNAQVENLDEVWKKGEWNSFHIRMTGEVPKVTLWINGVHIWDAEGIRNDLIADATEGMIALQLHWSATLQPVPGGRCCDFSWRPDAVHAFRNIMIKEIKKE</sequence>
<dbReference type="EMBL" id="JBHUIV010000014">
    <property type="protein sequence ID" value="MFD2201680.1"/>
    <property type="molecule type" value="Genomic_DNA"/>
</dbReference>
<keyword evidence="3" id="KW-1185">Reference proteome</keyword>
<reference evidence="3" key="1">
    <citation type="journal article" date="2019" name="Int. J. Syst. Evol. Microbiol.">
        <title>The Global Catalogue of Microorganisms (GCM) 10K type strain sequencing project: providing services to taxonomists for standard genome sequencing and annotation.</title>
        <authorList>
            <consortium name="The Broad Institute Genomics Platform"/>
            <consortium name="The Broad Institute Genome Sequencing Center for Infectious Disease"/>
            <person name="Wu L."/>
            <person name="Ma J."/>
        </authorList>
    </citation>
    <scope>NUCLEOTIDE SEQUENCE [LARGE SCALE GENOMIC DNA]</scope>
    <source>
        <strain evidence="3">KCTC 19812</strain>
    </source>
</reference>
<name>A0ABW5BAI8_9BACT</name>
<dbReference type="RefSeq" id="WP_380801605.1">
    <property type="nucleotide sequence ID" value="NZ_JBHUIV010000014.1"/>
</dbReference>
<accession>A0ABW5BAI8</accession>
<evidence type="ECO:0000313" key="2">
    <source>
        <dbReference type="EMBL" id="MFD2201680.1"/>
    </source>
</evidence>
<evidence type="ECO:0000313" key="3">
    <source>
        <dbReference type="Proteomes" id="UP001597414"/>
    </source>
</evidence>
<dbReference type="Gene3D" id="2.60.120.560">
    <property type="entry name" value="Exo-inulinase, domain 1"/>
    <property type="match status" value="1"/>
</dbReference>
<evidence type="ECO:0000259" key="1">
    <source>
        <dbReference type="Pfam" id="PF06439"/>
    </source>
</evidence>
<proteinExistence type="predicted"/>
<dbReference type="Proteomes" id="UP001597414">
    <property type="component" value="Unassembled WGS sequence"/>
</dbReference>
<dbReference type="Pfam" id="PF06439">
    <property type="entry name" value="3keto-disac_hyd"/>
    <property type="match status" value="1"/>
</dbReference>
<dbReference type="InterPro" id="IPR010496">
    <property type="entry name" value="AL/BT2_dom"/>
</dbReference>
<feature type="domain" description="3-keto-alpha-glucoside-1,2-lyase/3-keto-2-hydroxy-glucal hydratase" evidence="1">
    <location>
        <begin position="39"/>
        <end position="241"/>
    </location>
</feature>